<accession>A0ABU8DNB6</accession>
<name>A0ABU8DNB6_9ACTN</name>
<dbReference type="RefSeq" id="WP_336402450.1">
    <property type="nucleotide sequence ID" value="NZ_JBAPLU010000001.1"/>
</dbReference>
<comment type="caution">
    <text evidence="1">The sequence shown here is derived from an EMBL/GenBank/DDBJ whole genome shotgun (WGS) entry which is preliminary data.</text>
</comment>
<proteinExistence type="predicted"/>
<reference evidence="1 2" key="1">
    <citation type="submission" date="2024-03" db="EMBL/GenBank/DDBJ databases">
        <title>Draft genome sequence of Klenkia sp. LSe6-5.</title>
        <authorList>
            <person name="Duangmal K."/>
            <person name="Chantavorakit T."/>
        </authorList>
    </citation>
    <scope>NUCLEOTIDE SEQUENCE [LARGE SCALE GENOMIC DNA]</scope>
    <source>
        <strain evidence="1 2">LSe6-5</strain>
    </source>
</reference>
<sequence length="206" mass="21484">MSEPLVVPLGRRLAVYDLSREHDPRAVQAFVQLAGQTVQLGGAALHLWDAAQRAGRGAADLAREWGLTDADADAGWAELQALGVVSELADTVDGRRAWAAAHTLHPLVLGLGEVADQPSAHHVGLPGRPLVQTTRAVRDVWAWGPLFGDLWTSVGWHAAGHAADGPPDPRAADPDLLLADVVATLPALLQTTAAYVDLALPAAGAA</sequence>
<gene>
    <name evidence="1" type="ORF">TEK04_01120</name>
</gene>
<keyword evidence="2" id="KW-1185">Reference proteome</keyword>
<protein>
    <submittedName>
        <fullName evidence="1">Uncharacterized protein</fullName>
    </submittedName>
</protein>
<dbReference type="Proteomes" id="UP001361570">
    <property type="component" value="Unassembled WGS sequence"/>
</dbReference>
<evidence type="ECO:0000313" key="1">
    <source>
        <dbReference type="EMBL" id="MEI4270310.1"/>
    </source>
</evidence>
<evidence type="ECO:0000313" key="2">
    <source>
        <dbReference type="Proteomes" id="UP001361570"/>
    </source>
</evidence>
<dbReference type="EMBL" id="JBAPLU010000001">
    <property type="protein sequence ID" value="MEI4270310.1"/>
    <property type="molecule type" value="Genomic_DNA"/>
</dbReference>
<organism evidence="1 2">
    <name type="scientific">Klenkia sesuvii</name>
    <dbReference type="NCBI Taxonomy" id="3103137"/>
    <lineage>
        <taxon>Bacteria</taxon>
        <taxon>Bacillati</taxon>
        <taxon>Actinomycetota</taxon>
        <taxon>Actinomycetes</taxon>
        <taxon>Geodermatophilales</taxon>
        <taxon>Geodermatophilaceae</taxon>
        <taxon>Klenkia</taxon>
    </lineage>
</organism>